<dbReference type="AlphaFoldDB" id="A0A174FQ41"/>
<protein>
    <submittedName>
        <fullName evidence="1">Uncharacterized protein</fullName>
    </submittedName>
</protein>
<evidence type="ECO:0000313" key="1">
    <source>
        <dbReference type="EMBL" id="CUO50998.1"/>
    </source>
</evidence>
<proteinExistence type="predicted"/>
<reference evidence="1 2" key="1">
    <citation type="submission" date="2015-09" db="EMBL/GenBank/DDBJ databases">
        <authorList>
            <consortium name="Pathogen Informatics"/>
        </authorList>
    </citation>
    <scope>NUCLEOTIDE SEQUENCE [LARGE SCALE GENOMIC DNA]</scope>
    <source>
        <strain evidence="1 2">2789STDY5608850</strain>
    </source>
</reference>
<dbReference type="EMBL" id="CYZE01000007">
    <property type="protein sequence ID" value="CUO50998.1"/>
    <property type="molecule type" value="Genomic_DNA"/>
</dbReference>
<organism evidence="1 2">
    <name type="scientific">Hungatella hathewayi</name>
    <dbReference type="NCBI Taxonomy" id="154046"/>
    <lineage>
        <taxon>Bacteria</taxon>
        <taxon>Bacillati</taxon>
        <taxon>Bacillota</taxon>
        <taxon>Clostridia</taxon>
        <taxon>Lachnospirales</taxon>
        <taxon>Lachnospiraceae</taxon>
        <taxon>Hungatella</taxon>
    </lineage>
</organism>
<gene>
    <name evidence="1" type="ORF">ERS852407_03047</name>
</gene>
<name>A0A174FQ41_9FIRM</name>
<dbReference type="Proteomes" id="UP000095651">
    <property type="component" value="Unassembled WGS sequence"/>
</dbReference>
<sequence length="346" mass="39748">MAYHAKEMNEWAIRKIETEAPEDVDLLIGSPQWNVPEDGDEISFNYFLPNSDRGFELAMDFIVEGVGYDFWAMPWERLEHLATLKEGITISLLDGVVLWARNDEAVKRFTGLQDLARARLQDTAYCYQTALLNLDEALNLYKVLVFDDNLSHARKGLSRIASLLSDALGTLNGIYFKRGPENQDQVLDTLKHVPEGFTDTYRQIPFARDVEDCRKLAHTLIAKFRGLMVEMKPRTDSPALSDNYSDLASWYEEGAIWFRRLYTYTKNGDAAKTLQWGCSLQAELDYVANKYGLKPMDILDLYDPEDLMVLNRRGHEVQNYLHQVILDHGVKIREFDSIEDFLNSGL</sequence>
<dbReference type="RefSeq" id="WP_055656409.1">
    <property type="nucleotide sequence ID" value="NZ_CABIXC010000007.1"/>
</dbReference>
<evidence type="ECO:0000313" key="2">
    <source>
        <dbReference type="Proteomes" id="UP000095651"/>
    </source>
</evidence>
<accession>A0A174FQ41</accession>